<dbReference type="EMBL" id="KV417589">
    <property type="protein sequence ID" value="KZP16770.1"/>
    <property type="molecule type" value="Genomic_DNA"/>
</dbReference>
<reference evidence="9 10" key="1">
    <citation type="journal article" date="2016" name="Mol. Biol. Evol.">
        <title>Comparative Genomics of Early-Diverging Mushroom-Forming Fungi Provides Insights into the Origins of Lignocellulose Decay Capabilities.</title>
        <authorList>
            <person name="Nagy L.G."/>
            <person name="Riley R."/>
            <person name="Tritt A."/>
            <person name="Adam C."/>
            <person name="Daum C."/>
            <person name="Floudas D."/>
            <person name="Sun H."/>
            <person name="Yadav J.S."/>
            <person name="Pangilinan J."/>
            <person name="Larsson K.H."/>
            <person name="Matsuura K."/>
            <person name="Barry K."/>
            <person name="Labutti K."/>
            <person name="Kuo R."/>
            <person name="Ohm R.A."/>
            <person name="Bhattacharya S.S."/>
            <person name="Shirouzu T."/>
            <person name="Yoshinaga Y."/>
            <person name="Martin F.M."/>
            <person name="Grigoriev I.V."/>
            <person name="Hibbett D.S."/>
        </authorList>
    </citation>
    <scope>NUCLEOTIDE SEQUENCE [LARGE SCALE GENOMIC DNA]</scope>
    <source>
        <strain evidence="9 10">CBS 109695</strain>
    </source>
</reference>
<evidence type="ECO:0000259" key="8">
    <source>
        <dbReference type="Pfam" id="PF09779"/>
    </source>
</evidence>
<accession>A0A166FG27</accession>
<evidence type="ECO:0000256" key="4">
    <source>
        <dbReference type="ARBA" id="ARBA00023136"/>
    </source>
</evidence>
<comment type="subcellular location">
    <subcellularLocation>
        <location evidence="1">Nucleus inner membrane</location>
        <topology evidence="1">Multi-pass membrane protein</topology>
    </subcellularLocation>
</comment>
<feature type="transmembrane region" description="Helical" evidence="7">
    <location>
        <begin position="501"/>
        <end position="519"/>
    </location>
</feature>
<feature type="transmembrane region" description="Helical" evidence="7">
    <location>
        <begin position="263"/>
        <end position="285"/>
    </location>
</feature>
<keyword evidence="2 7" id="KW-0812">Transmembrane</keyword>
<gene>
    <name evidence="9" type="ORF">FIBSPDRAFT_1047239</name>
</gene>
<protein>
    <recommendedName>
        <fullName evidence="8">Ima1 N-terminal domain-containing protein</fullName>
    </recommendedName>
</protein>
<dbReference type="Proteomes" id="UP000076532">
    <property type="component" value="Unassembled WGS sequence"/>
</dbReference>
<dbReference type="STRING" id="436010.A0A166FG27"/>
<evidence type="ECO:0000256" key="2">
    <source>
        <dbReference type="ARBA" id="ARBA00022692"/>
    </source>
</evidence>
<keyword evidence="3 7" id="KW-1133">Transmembrane helix</keyword>
<dbReference type="InterPro" id="IPR018617">
    <property type="entry name" value="Ima1_N"/>
</dbReference>
<dbReference type="GO" id="GO:0034506">
    <property type="term" value="C:chromosome, centromeric core domain"/>
    <property type="evidence" value="ECO:0007669"/>
    <property type="project" value="TreeGrafter"/>
</dbReference>
<dbReference type="PANTHER" id="PTHR28538:SF1">
    <property type="entry name" value="INTEGRAL INNER NUCLEAR MEMBRANE PROTEIN IMA1"/>
    <property type="match status" value="1"/>
</dbReference>
<keyword evidence="5" id="KW-0539">Nucleus</keyword>
<feature type="region of interest" description="Disordered" evidence="6">
    <location>
        <begin position="349"/>
        <end position="369"/>
    </location>
</feature>
<dbReference type="InterPro" id="IPR042321">
    <property type="entry name" value="Ima1"/>
</dbReference>
<dbReference type="GO" id="GO:0005637">
    <property type="term" value="C:nuclear inner membrane"/>
    <property type="evidence" value="ECO:0007669"/>
    <property type="project" value="UniProtKB-SubCell"/>
</dbReference>
<evidence type="ECO:0000256" key="7">
    <source>
        <dbReference type="SAM" id="Phobius"/>
    </source>
</evidence>
<feature type="domain" description="Ima1 N-terminal" evidence="8">
    <location>
        <begin position="7"/>
        <end position="139"/>
    </location>
</feature>
<keyword evidence="10" id="KW-1185">Reference proteome</keyword>
<evidence type="ECO:0000256" key="1">
    <source>
        <dbReference type="ARBA" id="ARBA00004473"/>
    </source>
</evidence>
<evidence type="ECO:0000313" key="10">
    <source>
        <dbReference type="Proteomes" id="UP000076532"/>
    </source>
</evidence>
<evidence type="ECO:0000256" key="3">
    <source>
        <dbReference type="ARBA" id="ARBA00022989"/>
    </source>
</evidence>
<feature type="transmembrane region" description="Helical" evidence="7">
    <location>
        <begin position="305"/>
        <end position="329"/>
    </location>
</feature>
<feature type="transmembrane region" description="Helical" evidence="7">
    <location>
        <begin position="194"/>
        <end position="213"/>
    </location>
</feature>
<evidence type="ECO:0000256" key="5">
    <source>
        <dbReference type="ARBA" id="ARBA00023242"/>
    </source>
</evidence>
<dbReference type="AlphaFoldDB" id="A0A166FG27"/>
<dbReference type="GO" id="GO:0034992">
    <property type="term" value="C:microtubule organizing center attachment site"/>
    <property type="evidence" value="ECO:0007669"/>
    <property type="project" value="TreeGrafter"/>
</dbReference>
<dbReference type="Pfam" id="PF09779">
    <property type="entry name" value="Ima1_N"/>
    <property type="match status" value="1"/>
</dbReference>
<feature type="transmembrane region" description="Helical" evidence="7">
    <location>
        <begin position="225"/>
        <end position="243"/>
    </location>
</feature>
<sequence length="558" mass="63390">MFRPSQVSCFFCQQQISPIPRDPRSFRCPHCACWNRYGRDGEILSDEPAMHDESLNARSFAKRASITKDRFPTMYAGTSKSIFCHTCQTNQMLLTNLLSNYLPAPQEPDYERRLEMLPEYRNSLHARYPPVCDICQPAVDEEIRAKDQMARTKALGGWLKQSKGKEKDRKVSGTTKQRDNVSVEIAAWRFRGGLWYTTLAMALAGYAAGTFGYPLPSHISHVRPVLPVIVLLSVMWTFWDRTYAAYRKAKVQGRDVRLHGKSVYIILQMFAWLSRLATSTLLAISYFRPHQDYLHISHDPLSPRIRLYCSVLLSLEILIFFSSFIVLYLQHPPAIRLLDTTLHKFPSDPSFTPSRSSSAHSSPAPRMPTPLPYEPDLFSGLSLSSNPIVPPKATNHPVFGVASFRPTEDQRMDDADDDADSMDWTPTDPSAASKMSEARRRLAKSANADDGSWLRPQRFFPPEQPTGLEGLFARTLLVDDAENEPRRNDGSRPPPRLRLRYGWLLIVGAALIPIFAIGYRRWWIGNLKLTHTSDQIPILAQTPTLIYETAIEYEGDII</sequence>
<keyword evidence="4 7" id="KW-0472">Membrane</keyword>
<dbReference type="PANTHER" id="PTHR28538">
    <property type="entry name" value="INTEGRAL INNER NUCLEAR MEMBRANE PROTEIN IMA1"/>
    <property type="match status" value="1"/>
</dbReference>
<dbReference type="GO" id="GO:0071765">
    <property type="term" value="P:nuclear inner membrane organization"/>
    <property type="evidence" value="ECO:0007669"/>
    <property type="project" value="InterPro"/>
</dbReference>
<organism evidence="9 10">
    <name type="scientific">Athelia psychrophila</name>
    <dbReference type="NCBI Taxonomy" id="1759441"/>
    <lineage>
        <taxon>Eukaryota</taxon>
        <taxon>Fungi</taxon>
        <taxon>Dikarya</taxon>
        <taxon>Basidiomycota</taxon>
        <taxon>Agaricomycotina</taxon>
        <taxon>Agaricomycetes</taxon>
        <taxon>Agaricomycetidae</taxon>
        <taxon>Atheliales</taxon>
        <taxon>Atheliaceae</taxon>
        <taxon>Athelia</taxon>
    </lineage>
</organism>
<evidence type="ECO:0000313" key="9">
    <source>
        <dbReference type="EMBL" id="KZP16770.1"/>
    </source>
</evidence>
<dbReference type="GO" id="GO:0044732">
    <property type="term" value="C:mitotic spindle pole body"/>
    <property type="evidence" value="ECO:0007669"/>
    <property type="project" value="TreeGrafter"/>
</dbReference>
<name>A0A166FG27_9AGAM</name>
<feature type="compositionally biased region" description="Low complexity" evidence="6">
    <location>
        <begin position="349"/>
        <end position="364"/>
    </location>
</feature>
<feature type="region of interest" description="Disordered" evidence="6">
    <location>
        <begin position="404"/>
        <end position="464"/>
    </location>
</feature>
<evidence type="ECO:0000256" key="6">
    <source>
        <dbReference type="SAM" id="MobiDB-lite"/>
    </source>
</evidence>
<dbReference type="OrthoDB" id="5966927at2759"/>
<proteinExistence type="predicted"/>